<feature type="domain" description="WW" evidence="2">
    <location>
        <begin position="32"/>
        <end position="66"/>
    </location>
</feature>
<evidence type="ECO:0000259" key="2">
    <source>
        <dbReference type="PROSITE" id="PS50020"/>
    </source>
</evidence>
<proteinExistence type="predicted"/>
<dbReference type="InterPro" id="IPR001202">
    <property type="entry name" value="WW_dom"/>
</dbReference>
<dbReference type="PROSITE" id="PS50020">
    <property type="entry name" value="WW_DOMAIN_2"/>
    <property type="match status" value="1"/>
</dbReference>
<evidence type="ECO:0000313" key="3">
    <source>
        <dbReference type="EMBL" id="KAF1805446.1"/>
    </source>
</evidence>
<dbReference type="AlphaFoldDB" id="A0A8H4BNU9"/>
<name>A0A8H4BNU9_MUCCL</name>
<feature type="compositionally biased region" description="Basic and acidic residues" evidence="1">
    <location>
        <begin position="1"/>
        <end position="24"/>
    </location>
</feature>
<dbReference type="CDD" id="cd00201">
    <property type="entry name" value="WW"/>
    <property type="match status" value="1"/>
</dbReference>
<organism evidence="3 4">
    <name type="scientific">Mucor circinelloides f. lusitanicus</name>
    <name type="common">Mucor racemosus var. lusitanicus</name>
    <dbReference type="NCBI Taxonomy" id="29924"/>
    <lineage>
        <taxon>Eukaryota</taxon>
        <taxon>Fungi</taxon>
        <taxon>Fungi incertae sedis</taxon>
        <taxon>Mucoromycota</taxon>
        <taxon>Mucoromycotina</taxon>
        <taxon>Mucoromycetes</taxon>
        <taxon>Mucorales</taxon>
        <taxon>Mucorineae</taxon>
        <taxon>Mucoraceae</taxon>
        <taxon>Mucor</taxon>
    </lineage>
</organism>
<dbReference type="PROSITE" id="PS01159">
    <property type="entry name" value="WW_DOMAIN_1"/>
    <property type="match status" value="1"/>
</dbReference>
<dbReference type="Proteomes" id="UP000469890">
    <property type="component" value="Unassembled WGS sequence"/>
</dbReference>
<evidence type="ECO:0000313" key="4">
    <source>
        <dbReference type="Proteomes" id="UP000469890"/>
    </source>
</evidence>
<comment type="caution">
    <text evidence="3">The sequence shown here is derived from an EMBL/GenBank/DDBJ whole genome shotgun (WGS) entry which is preliminary data.</text>
</comment>
<dbReference type="EMBL" id="JAAECE010000002">
    <property type="protein sequence ID" value="KAF1805446.1"/>
    <property type="molecule type" value="Genomic_DNA"/>
</dbReference>
<reference evidence="3 4" key="1">
    <citation type="submission" date="2019-09" db="EMBL/GenBank/DDBJ databases">
        <authorList>
            <consortium name="DOE Joint Genome Institute"/>
            <person name="Mondo S.J."/>
            <person name="Navarro-Mendoza M.I."/>
            <person name="Perez-Arques C."/>
            <person name="Panchal S."/>
            <person name="Nicolas F.E."/>
            <person name="Ganguly P."/>
            <person name="Pangilinan J."/>
            <person name="Grigoriev I."/>
            <person name="Heitman J."/>
            <person name="Sanya K."/>
            <person name="Garre V."/>
        </authorList>
    </citation>
    <scope>NUCLEOTIDE SEQUENCE [LARGE SCALE GENOMIC DNA]</scope>
    <source>
        <strain evidence="3 4">MU402</strain>
    </source>
</reference>
<feature type="region of interest" description="Disordered" evidence="1">
    <location>
        <begin position="1"/>
        <end position="42"/>
    </location>
</feature>
<gene>
    <name evidence="3" type="ORF">FB192DRAFT_1455665</name>
</gene>
<protein>
    <recommendedName>
        <fullName evidence="2">WW domain-containing protein</fullName>
    </recommendedName>
</protein>
<evidence type="ECO:0000256" key="1">
    <source>
        <dbReference type="SAM" id="MobiDB-lite"/>
    </source>
</evidence>
<sequence length="263" mass="29184">MSESKQHTPQEDVIDSKQQEKEPIEATQDESEQQQPTWTPVWDDNAQAYYWWNTETNETTWINPDASPEEVAAAQAQAKAAAAAATTANSNPLDFLLDRIDNVVKKKLDGLDGSTASAVDDDDENAAYYDNSNNYATTYDAYATAADPSASSSSADLYTSQAHFNARTGRFTTQADVNRLNPEMLSIEARAKRQMQNYFDVDSYTEQRNAQIHNAENGRINKKKPLTLPKDTDCLKPGSAKSSEFNPRYFVFQAVLDAGNSAK</sequence>
<dbReference type="Gene3D" id="2.20.70.10">
    <property type="match status" value="1"/>
</dbReference>
<accession>A0A8H4BNU9</accession>